<proteinExistence type="predicted"/>
<dbReference type="Pfam" id="PF14817">
    <property type="entry name" value="HAUS5"/>
    <property type="match status" value="1"/>
</dbReference>
<evidence type="ECO:0000256" key="1">
    <source>
        <dbReference type="SAM" id="Coils"/>
    </source>
</evidence>
<comment type="caution">
    <text evidence="2">The sequence shown here is derived from an EMBL/GenBank/DDBJ whole genome shotgun (WGS) entry which is preliminary data.</text>
</comment>
<dbReference type="InterPro" id="IPR029131">
    <property type="entry name" value="HAUS5"/>
</dbReference>
<keyword evidence="3" id="KW-1185">Reference proteome</keyword>
<reference evidence="2 3" key="1">
    <citation type="journal article" date="2022" name="bioRxiv">
        <title>Genomics of Preaxostyla Flagellates Illuminates Evolutionary Transitions and the Path Towards Mitochondrial Loss.</title>
        <authorList>
            <person name="Novak L.V.F."/>
            <person name="Treitli S.C."/>
            <person name="Pyrih J."/>
            <person name="Halakuc P."/>
            <person name="Pipaliya S.V."/>
            <person name="Vacek V."/>
            <person name="Brzon O."/>
            <person name="Soukal P."/>
            <person name="Eme L."/>
            <person name="Dacks J.B."/>
            <person name="Karnkowska A."/>
            <person name="Elias M."/>
            <person name="Hampl V."/>
        </authorList>
    </citation>
    <scope>NUCLEOTIDE SEQUENCE [LARGE SCALE GENOMIC DNA]</scope>
    <source>
        <strain evidence="2">NAU3</strain>
        <tissue evidence="2">Gut</tissue>
    </source>
</reference>
<gene>
    <name evidence="2" type="ORF">BLNAU_301</name>
</gene>
<dbReference type="EMBL" id="JARBJD010000001">
    <property type="protein sequence ID" value="KAK2965000.1"/>
    <property type="molecule type" value="Genomic_DNA"/>
</dbReference>
<feature type="coiled-coil region" evidence="1">
    <location>
        <begin position="61"/>
        <end position="88"/>
    </location>
</feature>
<name>A0ABQ9YMU1_9EUKA</name>
<evidence type="ECO:0000313" key="2">
    <source>
        <dbReference type="EMBL" id="KAK2965000.1"/>
    </source>
</evidence>
<dbReference type="Proteomes" id="UP001281761">
    <property type="component" value="Unassembled WGS sequence"/>
</dbReference>
<organism evidence="2 3">
    <name type="scientific">Blattamonas nauphoetae</name>
    <dbReference type="NCBI Taxonomy" id="2049346"/>
    <lineage>
        <taxon>Eukaryota</taxon>
        <taxon>Metamonada</taxon>
        <taxon>Preaxostyla</taxon>
        <taxon>Oxymonadida</taxon>
        <taxon>Blattamonas</taxon>
    </lineage>
</organism>
<accession>A0ABQ9YMU1</accession>
<protein>
    <submittedName>
        <fullName evidence="2">Uncharacterized protein</fullName>
    </submittedName>
</protein>
<keyword evidence="1" id="KW-0175">Coiled coil</keyword>
<evidence type="ECO:0000313" key="3">
    <source>
        <dbReference type="Proteomes" id="UP001281761"/>
    </source>
</evidence>
<sequence>MAEFNREGYGTLFQHLLDHIAPEETVHTAHAQIRLNMLESELRSIDTDVSSLQTPTLLEEGQALEAQIRATNNELELVQTEILKQEEELSTIQRISSEIRQRRLLLIDVPSDRMAQTDWTNLSSDQASLRTIQLVCECDAAVSAYASSEMALLVDTIDKGMTILDQLEDVEAAIEVNAREDSESEQTMRETIKASSILAATVENTAQKLAQKLSHLNDHTIPTLQTSTKDERLDTFVGQLFLLSNEEDQTRIVPLPTNASDESTVETFLDTSSLLTELKEKLSRQRTQLSECARGFEEQPTIHEENIHKLVNRVRSGDEMLLTQWTPQVLSVCNSALQTADAFDKLTQTVDVWWKQPAQFALKDPVVDNLPLNDWIQKWKYLSHLLLSSQPQQNG</sequence>